<proteinExistence type="predicted"/>
<keyword evidence="3" id="KW-1185">Reference proteome</keyword>
<dbReference type="AlphaFoldDB" id="A0A1Q2MEE7"/>
<feature type="transmembrane region" description="Helical" evidence="1">
    <location>
        <begin position="541"/>
        <end position="560"/>
    </location>
</feature>
<evidence type="ECO:0000313" key="2">
    <source>
        <dbReference type="EMBL" id="AQQ71075.1"/>
    </source>
</evidence>
<accession>A0A1Q2MEE7</accession>
<dbReference type="Proteomes" id="UP000188181">
    <property type="component" value="Chromosome"/>
</dbReference>
<keyword evidence="1" id="KW-0472">Membrane</keyword>
<name>A0A1Q2MEE7_9BACT</name>
<organism evidence="2 3">
    <name type="scientific">Limihaloglobus sulfuriphilus</name>
    <dbReference type="NCBI Taxonomy" id="1851148"/>
    <lineage>
        <taxon>Bacteria</taxon>
        <taxon>Pseudomonadati</taxon>
        <taxon>Planctomycetota</taxon>
        <taxon>Phycisphaerae</taxon>
        <taxon>Sedimentisphaerales</taxon>
        <taxon>Sedimentisphaeraceae</taxon>
        <taxon>Limihaloglobus</taxon>
    </lineage>
</organism>
<reference evidence="3" key="1">
    <citation type="submission" date="2017-02" db="EMBL/GenBank/DDBJ databases">
        <title>Comparative genomics and description of representatives of a novel lineage of planctomycetes thriving in anoxic sediments.</title>
        <authorList>
            <person name="Spring S."/>
            <person name="Bunk B."/>
            <person name="Sproer C."/>
        </authorList>
    </citation>
    <scope>NUCLEOTIDE SEQUENCE [LARGE SCALE GENOMIC DNA]</scope>
    <source>
        <strain evidence="3">SM-Chi-D1</strain>
    </source>
</reference>
<gene>
    <name evidence="2" type="ORF">SMSP2_01439</name>
</gene>
<dbReference type="RefSeq" id="WP_146683290.1">
    <property type="nucleotide sequence ID" value="NZ_CP019646.1"/>
</dbReference>
<dbReference type="PANTHER" id="PTHR37464">
    <property type="entry name" value="BLL2463 PROTEIN"/>
    <property type="match status" value="1"/>
</dbReference>
<keyword evidence="1" id="KW-1133">Transmembrane helix</keyword>
<sequence>MTFTGIPLLYALGILAAGAGILAAAHLLRSRFQVRRTATVIFWREIDLQKRHRILGGRFRHPYTFIFLLALIILFILALIRPQMQASSAGGGSVHVIVDRGASMGLKSGSGGTRLEKALEDLRPILLGAGGKEVRVSFVPCPQTGLSSVFRDKAAMTNFLTGLDITACSCPSDLTDVIRQAVSGLSSDPELKVVLLSDHPQRAARLFADFSESKTGSSVEDLSSRFVINNYGSAVDNTAVLSCRLSVDSNRENAVLKVTAGRWAAQEAPLTVEVTDNGGSKVISQTFNIEAGRVEDFVINADSLLESDSNIEYTLSFESDDEFKADQMARKFRISDMFSGYTYRSGAGIPYPAEVFLETQSFMVAAKKGANADMIFTADSESVKSSGKAVIFARAGVACEAGQKIIKHAGSAIIDDLNFNRIRTGAGNGFGPQVEGEPLLFSADGHVLAYTSFAGQKRCVYLASSLFGEGGNLYTDAVFPEFMARLSSAVLRVEDPSAARKHLLSLNDFNWREDYCDLSSGSGDYQSGRLESKAAFLHIDMPHVIILILLILCITEVFLYSRGRIV</sequence>
<protein>
    <recommendedName>
        <fullName evidence="4">Aerotolerance regulator N-terminal domain-containing protein</fullName>
    </recommendedName>
</protein>
<dbReference type="EMBL" id="CP019646">
    <property type="protein sequence ID" value="AQQ71075.1"/>
    <property type="molecule type" value="Genomic_DNA"/>
</dbReference>
<evidence type="ECO:0008006" key="4">
    <source>
        <dbReference type="Google" id="ProtNLM"/>
    </source>
</evidence>
<feature type="transmembrane region" description="Helical" evidence="1">
    <location>
        <begin position="63"/>
        <end position="80"/>
    </location>
</feature>
<dbReference type="PANTHER" id="PTHR37464:SF1">
    <property type="entry name" value="BLL2463 PROTEIN"/>
    <property type="match status" value="1"/>
</dbReference>
<keyword evidence="1" id="KW-0812">Transmembrane</keyword>
<evidence type="ECO:0000313" key="3">
    <source>
        <dbReference type="Proteomes" id="UP000188181"/>
    </source>
</evidence>
<dbReference type="STRING" id="1851148.SMSP2_01439"/>
<evidence type="ECO:0000256" key="1">
    <source>
        <dbReference type="SAM" id="Phobius"/>
    </source>
</evidence>
<feature type="transmembrane region" description="Helical" evidence="1">
    <location>
        <begin position="6"/>
        <end position="28"/>
    </location>
</feature>
<dbReference type="KEGG" id="pbas:SMSP2_01439"/>